<dbReference type="Gene3D" id="3.40.50.1820">
    <property type="entry name" value="alpha/beta hydrolase"/>
    <property type="match status" value="1"/>
</dbReference>
<evidence type="ECO:0008006" key="3">
    <source>
        <dbReference type="Google" id="ProtNLM"/>
    </source>
</evidence>
<dbReference type="AlphaFoldDB" id="A0A255ZZ18"/>
<dbReference type="EMBL" id="NOXV01000127">
    <property type="protein sequence ID" value="OYQ46040.1"/>
    <property type="molecule type" value="Genomic_DNA"/>
</dbReference>
<keyword evidence="2" id="KW-1185">Reference proteome</keyword>
<sequence length="223" mass="24610">MVFHGTVSSDQDILTAANTTLDKFKGILDRNDMMLISVAYPQENVLLGDSILQAEAALLWLKNTANQELGITIGKIFLAGHSQGGYMVTRLNTLHQTNGVIANAPGPLNLVYRCQLEENGQVQQSAVCTRLKNVYGLTSENSDAYFERSLLNFTNGFKSDILFVQGLNDSPIQMYSWPIFKQEVFNCTDCQSRQFVEILGGEHGSLFDSVQGKSAFNSFIGSH</sequence>
<accession>A0A255ZZ18</accession>
<dbReference type="Proteomes" id="UP000216605">
    <property type="component" value="Unassembled WGS sequence"/>
</dbReference>
<proteinExistence type="predicted"/>
<evidence type="ECO:0000313" key="2">
    <source>
        <dbReference type="Proteomes" id="UP000216605"/>
    </source>
</evidence>
<name>A0A255ZZ18_9FLAO</name>
<evidence type="ECO:0000313" key="1">
    <source>
        <dbReference type="EMBL" id="OYQ46040.1"/>
    </source>
</evidence>
<organism evidence="1 2">
    <name type="scientific">Flavobacterium cyanobacteriorum</name>
    <dbReference type="NCBI Taxonomy" id="2022802"/>
    <lineage>
        <taxon>Bacteria</taxon>
        <taxon>Pseudomonadati</taxon>
        <taxon>Bacteroidota</taxon>
        <taxon>Flavobacteriia</taxon>
        <taxon>Flavobacteriales</taxon>
        <taxon>Flavobacteriaceae</taxon>
        <taxon>Flavobacterium</taxon>
    </lineage>
</organism>
<comment type="caution">
    <text evidence="1">The sequence shown here is derived from an EMBL/GenBank/DDBJ whole genome shotgun (WGS) entry which is preliminary data.</text>
</comment>
<dbReference type="SUPFAM" id="SSF53474">
    <property type="entry name" value="alpha/beta-Hydrolases"/>
    <property type="match status" value="1"/>
</dbReference>
<dbReference type="InterPro" id="IPR029058">
    <property type="entry name" value="AB_hydrolase_fold"/>
</dbReference>
<gene>
    <name evidence="1" type="ORF">CHU92_01695</name>
</gene>
<protein>
    <recommendedName>
        <fullName evidence="3">Alpha/beta hydrolase</fullName>
    </recommendedName>
</protein>
<reference evidence="1 2" key="1">
    <citation type="submission" date="2017-07" db="EMBL/GenBank/DDBJ databases">
        <title>Flavobacterium cyanobacteriorum sp. nov., isolated from cyanobacterial aggregates in a eutrophic lake.</title>
        <authorList>
            <person name="Cai H."/>
        </authorList>
    </citation>
    <scope>NUCLEOTIDE SEQUENCE [LARGE SCALE GENOMIC DNA]</scope>
    <source>
        <strain evidence="1 2">TH021</strain>
    </source>
</reference>